<dbReference type="eggNOG" id="ENOG502Z7I5">
    <property type="taxonomic scope" value="Bacteria"/>
</dbReference>
<organism evidence="1 2">
    <name type="scientific">Porphyromonas gingivicanis</name>
    <dbReference type="NCBI Taxonomy" id="266762"/>
    <lineage>
        <taxon>Bacteria</taxon>
        <taxon>Pseudomonadati</taxon>
        <taxon>Bacteroidota</taxon>
        <taxon>Bacteroidia</taxon>
        <taxon>Bacteroidales</taxon>
        <taxon>Porphyromonadaceae</taxon>
        <taxon>Porphyromonas</taxon>
    </lineage>
</organism>
<dbReference type="EMBL" id="JQZW01000008">
    <property type="protein sequence ID" value="KGN98109.1"/>
    <property type="molecule type" value="Genomic_DNA"/>
</dbReference>
<dbReference type="STRING" id="266762.HQ36_04135"/>
<name>A0A0A2GCC1_9PORP</name>
<keyword evidence="2" id="KW-1185">Reference proteome</keyword>
<evidence type="ECO:0000313" key="2">
    <source>
        <dbReference type="Proteomes" id="UP000030134"/>
    </source>
</evidence>
<evidence type="ECO:0008006" key="3">
    <source>
        <dbReference type="Google" id="ProtNLM"/>
    </source>
</evidence>
<evidence type="ECO:0000313" key="1">
    <source>
        <dbReference type="EMBL" id="KGN98109.1"/>
    </source>
</evidence>
<reference evidence="1 2" key="1">
    <citation type="submission" date="2014-08" db="EMBL/GenBank/DDBJ databases">
        <title>Porphyromonas gingivicanis strain:COT-022_OH1391 Genome sequencing.</title>
        <authorList>
            <person name="Wallis C."/>
            <person name="Deusch O."/>
            <person name="O'Flynn C."/>
            <person name="Davis I."/>
            <person name="Jospin G."/>
            <person name="Darling A.E."/>
            <person name="Coil D.A."/>
            <person name="Alexiev A."/>
            <person name="Horsfall A."/>
            <person name="Kirkwood N."/>
            <person name="Harris S."/>
            <person name="Eisen J.A."/>
        </authorList>
    </citation>
    <scope>NUCLEOTIDE SEQUENCE [LARGE SCALE GENOMIC DNA]</scope>
    <source>
        <strain evidence="2">COT-022 OH1391</strain>
    </source>
</reference>
<sequence>MREYGRNVQNMVNLCLTLEDRNERQACAETIISIMRNLFPERSNTPDGEHILWDHLAIMSDFKLDIDYPIEVIKKEHLATPPLPISYAEKEAIYKHYGHNIQSCINLACEMPDTPEREAVALQIANHMKTLYLSWNKDFVDDYQIFKDLFYLSEGVLILNEQDHKLHITEGAHNKSSRPKNKKHK</sequence>
<comment type="caution">
    <text evidence="1">The sequence shown here is derived from an EMBL/GenBank/DDBJ whole genome shotgun (WGS) entry which is preliminary data.</text>
</comment>
<accession>A0A0A2GCC1</accession>
<dbReference type="Proteomes" id="UP000030134">
    <property type="component" value="Unassembled WGS sequence"/>
</dbReference>
<dbReference type="InterPro" id="IPR025632">
    <property type="entry name" value="DUF4290"/>
</dbReference>
<dbReference type="Pfam" id="PF14123">
    <property type="entry name" value="DUF4290"/>
    <property type="match status" value="1"/>
</dbReference>
<proteinExistence type="predicted"/>
<dbReference type="AlphaFoldDB" id="A0A0A2GCC1"/>
<gene>
    <name evidence="1" type="ORF">HQ36_04135</name>
</gene>
<protein>
    <recommendedName>
        <fullName evidence="3">DUF4290 domain-containing protein</fullName>
    </recommendedName>
</protein>